<dbReference type="InterPro" id="IPR036412">
    <property type="entry name" value="HAD-like_sf"/>
</dbReference>
<dbReference type="GO" id="GO:0005507">
    <property type="term" value="F:copper ion binding"/>
    <property type="evidence" value="ECO:0007669"/>
    <property type="project" value="TreeGrafter"/>
</dbReference>
<dbReference type="Gene3D" id="3.40.50.1000">
    <property type="entry name" value="HAD superfamily/HAD-like"/>
    <property type="match status" value="1"/>
</dbReference>
<dbReference type="PANTHER" id="PTHR43520">
    <property type="entry name" value="ATP7, ISOFORM B"/>
    <property type="match status" value="1"/>
</dbReference>
<feature type="transmembrane region" description="Helical" evidence="2">
    <location>
        <begin position="57"/>
        <end position="76"/>
    </location>
</feature>
<feature type="transmembrane region" description="Helical" evidence="2">
    <location>
        <begin position="82"/>
        <end position="106"/>
    </location>
</feature>
<keyword evidence="2" id="KW-0472">Membrane</keyword>
<dbReference type="EMBL" id="DTMQ01000007">
    <property type="protein sequence ID" value="HGE98546.1"/>
    <property type="molecule type" value="Genomic_DNA"/>
</dbReference>
<protein>
    <recommendedName>
        <fullName evidence="4">Heavy metal translocating P-type ATPase</fullName>
    </recommendedName>
</protein>
<sequence length="120" mass="13146">MNDAPALAQADLGVALGSGTDIALETGDIILINNDLRDLVKAIDLSRYTLKKIKQNLFWAFFYNTISIPIAAGVLFPFTGWLLSPAIAAGAMAFSSVSVVLNSLLMRRYRPKLFNRGDWI</sequence>
<dbReference type="GO" id="GO:0016020">
    <property type="term" value="C:membrane"/>
    <property type="evidence" value="ECO:0007669"/>
    <property type="project" value="TreeGrafter"/>
</dbReference>
<name>A0A7C3UXL1_UNCW3</name>
<keyword evidence="1" id="KW-1278">Translocase</keyword>
<dbReference type="SUPFAM" id="SSF56784">
    <property type="entry name" value="HAD-like"/>
    <property type="match status" value="1"/>
</dbReference>
<reference evidence="3" key="1">
    <citation type="journal article" date="2020" name="mSystems">
        <title>Genome- and Community-Level Interaction Insights into Carbon Utilization and Element Cycling Functions of Hydrothermarchaeota in Hydrothermal Sediment.</title>
        <authorList>
            <person name="Zhou Z."/>
            <person name="Liu Y."/>
            <person name="Xu W."/>
            <person name="Pan J."/>
            <person name="Luo Z.H."/>
            <person name="Li M."/>
        </authorList>
    </citation>
    <scope>NUCLEOTIDE SEQUENCE [LARGE SCALE GENOMIC DNA]</scope>
    <source>
        <strain evidence="3">SpSt-906</strain>
    </source>
</reference>
<accession>A0A7C3UXL1</accession>
<dbReference type="GO" id="GO:0043682">
    <property type="term" value="F:P-type divalent copper transporter activity"/>
    <property type="evidence" value="ECO:0007669"/>
    <property type="project" value="TreeGrafter"/>
</dbReference>
<proteinExistence type="predicted"/>
<dbReference type="InterPro" id="IPR023214">
    <property type="entry name" value="HAD_sf"/>
</dbReference>
<evidence type="ECO:0008006" key="4">
    <source>
        <dbReference type="Google" id="ProtNLM"/>
    </source>
</evidence>
<keyword evidence="2" id="KW-0812">Transmembrane</keyword>
<organism evidence="3">
    <name type="scientific">candidate division WOR-3 bacterium</name>
    <dbReference type="NCBI Taxonomy" id="2052148"/>
    <lineage>
        <taxon>Bacteria</taxon>
        <taxon>Bacteria division WOR-3</taxon>
    </lineage>
</organism>
<evidence type="ECO:0000256" key="2">
    <source>
        <dbReference type="SAM" id="Phobius"/>
    </source>
</evidence>
<evidence type="ECO:0000313" key="3">
    <source>
        <dbReference type="EMBL" id="HGE98546.1"/>
    </source>
</evidence>
<gene>
    <name evidence="3" type="ORF">ENX07_00525</name>
</gene>
<dbReference type="GO" id="GO:0055070">
    <property type="term" value="P:copper ion homeostasis"/>
    <property type="evidence" value="ECO:0007669"/>
    <property type="project" value="TreeGrafter"/>
</dbReference>
<evidence type="ECO:0000256" key="1">
    <source>
        <dbReference type="ARBA" id="ARBA00022967"/>
    </source>
</evidence>
<dbReference type="PANTHER" id="PTHR43520:SF8">
    <property type="entry name" value="P-TYPE CU(+) TRANSPORTER"/>
    <property type="match status" value="1"/>
</dbReference>
<comment type="caution">
    <text evidence="3">The sequence shown here is derived from an EMBL/GenBank/DDBJ whole genome shotgun (WGS) entry which is preliminary data.</text>
</comment>
<dbReference type="AlphaFoldDB" id="A0A7C3UXL1"/>
<keyword evidence="2" id="KW-1133">Transmembrane helix</keyword>